<comment type="caution">
    <text evidence="2">The sequence shown here is derived from an EMBL/GenBank/DDBJ whole genome shotgun (WGS) entry which is preliminary data.</text>
</comment>
<accession>A0A9J6ESN5</accession>
<dbReference type="Pfam" id="PF14529">
    <property type="entry name" value="Exo_endo_phos_2"/>
    <property type="match status" value="1"/>
</dbReference>
<dbReference type="AlphaFoldDB" id="A0A9J6ESN5"/>
<evidence type="ECO:0000313" key="2">
    <source>
        <dbReference type="EMBL" id="KAH8037032.1"/>
    </source>
</evidence>
<keyword evidence="3" id="KW-1185">Reference proteome</keyword>
<reference evidence="2" key="2">
    <citation type="submission" date="2021-09" db="EMBL/GenBank/DDBJ databases">
        <authorList>
            <person name="Jia N."/>
            <person name="Wang J."/>
            <person name="Shi W."/>
            <person name="Du L."/>
            <person name="Sun Y."/>
            <person name="Zhan W."/>
            <person name="Jiang J."/>
            <person name="Wang Q."/>
            <person name="Zhang B."/>
            <person name="Ji P."/>
            <person name="Sakyi L.B."/>
            <person name="Cui X."/>
            <person name="Yuan T."/>
            <person name="Jiang B."/>
            <person name="Yang W."/>
            <person name="Lam T.T.-Y."/>
            <person name="Chang Q."/>
            <person name="Ding S."/>
            <person name="Wang X."/>
            <person name="Zhu J."/>
            <person name="Ruan X."/>
            <person name="Zhao L."/>
            <person name="Wei J."/>
            <person name="Que T."/>
            <person name="Du C."/>
            <person name="Cheng J."/>
            <person name="Dai P."/>
            <person name="Han X."/>
            <person name="Huang E."/>
            <person name="Gao Y."/>
            <person name="Liu J."/>
            <person name="Shao H."/>
            <person name="Ye R."/>
            <person name="Li L."/>
            <person name="Wei W."/>
            <person name="Wang X."/>
            <person name="Wang C."/>
            <person name="Huo Q."/>
            <person name="Li W."/>
            <person name="Guo W."/>
            <person name="Chen H."/>
            <person name="Chen S."/>
            <person name="Zhou L."/>
            <person name="Zhou L."/>
            <person name="Ni X."/>
            <person name="Tian J."/>
            <person name="Zhou Y."/>
            <person name="Sheng Y."/>
            <person name="Liu T."/>
            <person name="Pan Y."/>
            <person name="Xia L."/>
            <person name="Li J."/>
            <person name="Zhao F."/>
            <person name="Cao W."/>
        </authorList>
    </citation>
    <scope>NUCLEOTIDE SEQUENCE</scope>
    <source>
        <strain evidence="2">Rmic-2018</strain>
        <tissue evidence="2">Larvae</tissue>
    </source>
</reference>
<name>A0A9J6ESN5_RHIMP</name>
<dbReference type="SUPFAM" id="SSF56219">
    <property type="entry name" value="DNase I-like"/>
    <property type="match status" value="1"/>
</dbReference>
<reference evidence="2" key="1">
    <citation type="journal article" date="2020" name="Cell">
        <title>Large-Scale Comparative Analyses of Tick Genomes Elucidate Their Genetic Diversity and Vector Capacities.</title>
        <authorList>
            <consortium name="Tick Genome and Microbiome Consortium (TIGMIC)"/>
            <person name="Jia N."/>
            <person name="Wang J."/>
            <person name="Shi W."/>
            <person name="Du L."/>
            <person name="Sun Y."/>
            <person name="Zhan W."/>
            <person name="Jiang J.F."/>
            <person name="Wang Q."/>
            <person name="Zhang B."/>
            <person name="Ji P."/>
            <person name="Bell-Sakyi L."/>
            <person name="Cui X.M."/>
            <person name="Yuan T.T."/>
            <person name="Jiang B.G."/>
            <person name="Yang W.F."/>
            <person name="Lam T.T."/>
            <person name="Chang Q.C."/>
            <person name="Ding S.J."/>
            <person name="Wang X.J."/>
            <person name="Zhu J.G."/>
            <person name="Ruan X.D."/>
            <person name="Zhao L."/>
            <person name="Wei J.T."/>
            <person name="Ye R.Z."/>
            <person name="Que T.C."/>
            <person name="Du C.H."/>
            <person name="Zhou Y.H."/>
            <person name="Cheng J.X."/>
            <person name="Dai P.F."/>
            <person name="Guo W.B."/>
            <person name="Han X.H."/>
            <person name="Huang E.J."/>
            <person name="Li L.F."/>
            <person name="Wei W."/>
            <person name="Gao Y.C."/>
            <person name="Liu J.Z."/>
            <person name="Shao H.Z."/>
            <person name="Wang X."/>
            <person name="Wang C.C."/>
            <person name="Yang T.C."/>
            <person name="Huo Q.B."/>
            <person name="Li W."/>
            <person name="Chen H.Y."/>
            <person name="Chen S.E."/>
            <person name="Zhou L.G."/>
            <person name="Ni X.B."/>
            <person name="Tian J.H."/>
            <person name="Sheng Y."/>
            <person name="Liu T."/>
            <person name="Pan Y.S."/>
            <person name="Xia L.Y."/>
            <person name="Li J."/>
            <person name="Zhao F."/>
            <person name="Cao W.C."/>
        </authorList>
    </citation>
    <scope>NUCLEOTIDE SEQUENCE</scope>
    <source>
        <strain evidence="2">Rmic-2018</strain>
    </source>
</reference>
<dbReference type="EMBL" id="JABSTU010000002">
    <property type="protein sequence ID" value="KAH8037032.1"/>
    <property type="molecule type" value="Genomic_DNA"/>
</dbReference>
<dbReference type="Proteomes" id="UP000821866">
    <property type="component" value="Chromosome 10"/>
</dbReference>
<protein>
    <recommendedName>
        <fullName evidence="1">Endonuclease/exonuclease/phosphatase domain-containing protein</fullName>
    </recommendedName>
</protein>
<dbReference type="InterPro" id="IPR005135">
    <property type="entry name" value="Endo/exonuclease/phosphatase"/>
</dbReference>
<feature type="domain" description="Endonuclease/exonuclease/phosphatase" evidence="1">
    <location>
        <begin position="6"/>
        <end position="116"/>
    </location>
</feature>
<proteinExistence type="predicted"/>
<evidence type="ECO:0000313" key="3">
    <source>
        <dbReference type="Proteomes" id="UP000821866"/>
    </source>
</evidence>
<dbReference type="InterPro" id="IPR036691">
    <property type="entry name" value="Endo/exonu/phosph_ase_sf"/>
</dbReference>
<dbReference type="Gene3D" id="3.60.10.10">
    <property type="entry name" value="Endonuclease/exonuclease/phosphatase"/>
    <property type="match status" value="1"/>
</dbReference>
<sequence length="124" mass="14093">MPESLYVTGVYTSPQDQLRCYDCVIRELRICMKDHRIVVVGNFDVANQVWGYDITTKKGVRAHDSDQQHGLTLLKDVLQPTRVGKSVSRDTTPDLIFTLDVKKAGWTFLPETLGSDNHINQLEM</sequence>
<evidence type="ECO:0000259" key="1">
    <source>
        <dbReference type="Pfam" id="PF14529"/>
    </source>
</evidence>
<dbReference type="GO" id="GO:0003824">
    <property type="term" value="F:catalytic activity"/>
    <property type="evidence" value="ECO:0007669"/>
    <property type="project" value="InterPro"/>
</dbReference>
<organism evidence="2 3">
    <name type="scientific">Rhipicephalus microplus</name>
    <name type="common">Cattle tick</name>
    <name type="synonym">Boophilus microplus</name>
    <dbReference type="NCBI Taxonomy" id="6941"/>
    <lineage>
        <taxon>Eukaryota</taxon>
        <taxon>Metazoa</taxon>
        <taxon>Ecdysozoa</taxon>
        <taxon>Arthropoda</taxon>
        <taxon>Chelicerata</taxon>
        <taxon>Arachnida</taxon>
        <taxon>Acari</taxon>
        <taxon>Parasitiformes</taxon>
        <taxon>Ixodida</taxon>
        <taxon>Ixodoidea</taxon>
        <taxon>Ixodidae</taxon>
        <taxon>Rhipicephalinae</taxon>
        <taxon>Rhipicephalus</taxon>
        <taxon>Boophilus</taxon>
    </lineage>
</organism>
<gene>
    <name evidence="2" type="ORF">HPB51_008358</name>
</gene>